<dbReference type="RefSeq" id="WP_161825726.1">
    <property type="nucleotide sequence ID" value="NZ_WVIC01000023.1"/>
</dbReference>
<dbReference type="SMART" id="SM00086">
    <property type="entry name" value="PAC"/>
    <property type="match status" value="2"/>
</dbReference>
<evidence type="ECO:0000259" key="1">
    <source>
        <dbReference type="PROSITE" id="PS50006"/>
    </source>
</evidence>
<dbReference type="InterPro" id="IPR001633">
    <property type="entry name" value="EAL_dom"/>
</dbReference>
<dbReference type="AlphaFoldDB" id="A0A8K2A7T2"/>
<dbReference type="InterPro" id="IPR029016">
    <property type="entry name" value="GAF-like_dom_sf"/>
</dbReference>
<dbReference type="PROSITE" id="PS50006">
    <property type="entry name" value="FHA_DOMAIN"/>
    <property type="match status" value="1"/>
</dbReference>
<dbReference type="EMBL" id="WVIC01000023">
    <property type="protein sequence ID" value="NCJ07249.1"/>
    <property type="molecule type" value="Genomic_DNA"/>
</dbReference>
<dbReference type="InterPro" id="IPR013767">
    <property type="entry name" value="PAS_fold"/>
</dbReference>
<dbReference type="PANTHER" id="PTHR44757">
    <property type="entry name" value="DIGUANYLATE CYCLASE DGCP"/>
    <property type="match status" value="1"/>
</dbReference>
<dbReference type="CDD" id="cd00130">
    <property type="entry name" value="PAS"/>
    <property type="match status" value="2"/>
</dbReference>
<dbReference type="InterPro" id="IPR043128">
    <property type="entry name" value="Rev_trsase/Diguanyl_cyclase"/>
</dbReference>
<dbReference type="PROSITE" id="PS50113">
    <property type="entry name" value="PAC"/>
    <property type="match status" value="1"/>
</dbReference>
<dbReference type="CDD" id="cd01949">
    <property type="entry name" value="GGDEF"/>
    <property type="match status" value="1"/>
</dbReference>
<dbReference type="Pfam" id="PF00498">
    <property type="entry name" value="FHA"/>
    <property type="match status" value="1"/>
</dbReference>
<dbReference type="InterPro" id="IPR000700">
    <property type="entry name" value="PAS-assoc_C"/>
</dbReference>
<feature type="domain" description="PAS" evidence="2">
    <location>
        <begin position="347"/>
        <end position="417"/>
    </location>
</feature>
<dbReference type="Proteomes" id="UP000607397">
    <property type="component" value="Unassembled WGS sequence"/>
</dbReference>
<dbReference type="Gene3D" id="3.30.450.20">
    <property type="entry name" value="PAS domain"/>
    <property type="match status" value="2"/>
</dbReference>
<dbReference type="InterPro" id="IPR000160">
    <property type="entry name" value="GGDEF_dom"/>
</dbReference>
<feature type="domain" description="GGDEF" evidence="5">
    <location>
        <begin position="506"/>
        <end position="639"/>
    </location>
</feature>
<comment type="caution">
    <text evidence="6">The sequence shown here is derived from an EMBL/GenBank/DDBJ whole genome shotgun (WGS) entry which is preliminary data.</text>
</comment>
<protein>
    <submittedName>
        <fullName evidence="6">Diguanylate cyclase</fullName>
    </submittedName>
</protein>
<dbReference type="InterPro" id="IPR001610">
    <property type="entry name" value="PAC"/>
</dbReference>
<dbReference type="SMART" id="SM00052">
    <property type="entry name" value="EAL"/>
    <property type="match status" value="1"/>
</dbReference>
<keyword evidence="7" id="KW-1185">Reference proteome</keyword>
<name>A0A8K2A7T2_9CYAN</name>
<feature type="domain" description="FHA" evidence="1">
    <location>
        <begin position="936"/>
        <end position="986"/>
    </location>
</feature>
<evidence type="ECO:0000313" key="6">
    <source>
        <dbReference type="EMBL" id="NCJ07249.1"/>
    </source>
</evidence>
<gene>
    <name evidence="6" type="ORF">GS597_12180</name>
</gene>
<dbReference type="SMART" id="SM00267">
    <property type="entry name" value="GGDEF"/>
    <property type="match status" value="1"/>
</dbReference>
<dbReference type="NCBIfam" id="TIGR00254">
    <property type="entry name" value="GGDEF"/>
    <property type="match status" value="1"/>
</dbReference>
<dbReference type="PANTHER" id="PTHR44757:SF2">
    <property type="entry name" value="BIOFILM ARCHITECTURE MAINTENANCE PROTEIN MBAA"/>
    <property type="match status" value="1"/>
</dbReference>
<dbReference type="InterPro" id="IPR035919">
    <property type="entry name" value="EAL_sf"/>
</dbReference>
<dbReference type="FunFam" id="3.30.70.270:FF:000001">
    <property type="entry name" value="Diguanylate cyclase domain protein"/>
    <property type="match status" value="1"/>
</dbReference>
<evidence type="ECO:0000259" key="5">
    <source>
        <dbReference type="PROSITE" id="PS50887"/>
    </source>
</evidence>
<evidence type="ECO:0000313" key="7">
    <source>
        <dbReference type="Proteomes" id="UP000607397"/>
    </source>
</evidence>
<dbReference type="Pfam" id="PF00990">
    <property type="entry name" value="GGDEF"/>
    <property type="match status" value="1"/>
</dbReference>
<feature type="domain" description="PAC" evidence="3">
    <location>
        <begin position="421"/>
        <end position="473"/>
    </location>
</feature>
<evidence type="ECO:0000259" key="3">
    <source>
        <dbReference type="PROSITE" id="PS50113"/>
    </source>
</evidence>
<dbReference type="SMART" id="SM00091">
    <property type="entry name" value="PAS"/>
    <property type="match status" value="2"/>
</dbReference>
<dbReference type="InterPro" id="IPR008984">
    <property type="entry name" value="SMAD_FHA_dom_sf"/>
</dbReference>
<accession>A0A8K2A7T2</accession>
<dbReference type="PROSITE" id="PS50883">
    <property type="entry name" value="EAL"/>
    <property type="match status" value="1"/>
</dbReference>
<dbReference type="SMART" id="SM00240">
    <property type="entry name" value="FHA"/>
    <property type="match status" value="1"/>
</dbReference>
<dbReference type="Gene3D" id="3.20.20.450">
    <property type="entry name" value="EAL domain"/>
    <property type="match status" value="1"/>
</dbReference>
<dbReference type="SUPFAM" id="SSF141868">
    <property type="entry name" value="EAL domain-like"/>
    <property type="match status" value="1"/>
</dbReference>
<dbReference type="PROSITE" id="PS50112">
    <property type="entry name" value="PAS"/>
    <property type="match status" value="1"/>
</dbReference>
<evidence type="ECO:0000259" key="2">
    <source>
        <dbReference type="PROSITE" id="PS50112"/>
    </source>
</evidence>
<reference evidence="6" key="1">
    <citation type="submission" date="2019-12" db="EMBL/GenBank/DDBJ databases">
        <title>High-Quality draft genome sequences of three cyanobacteria isolated from the limestone walls of the Old Cathedral of Coimbra.</title>
        <authorList>
            <person name="Tiago I."/>
            <person name="Soares F."/>
            <person name="Portugal A."/>
        </authorList>
    </citation>
    <scope>NUCLEOTIDE SEQUENCE [LARGE SCALE GENOMIC DNA]</scope>
    <source>
        <strain evidence="6">C</strain>
    </source>
</reference>
<dbReference type="Pfam" id="PF00563">
    <property type="entry name" value="EAL"/>
    <property type="match status" value="1"/>
</dbReference>
<sequence>MKPVWPQITNAAKSLIHKVWLPDRQKSQAPVLPCPDQVQLPQVAEMIMVLGQLPWSTAAATVLEQVAVEHLTQKTGCPVGILAHYDAAHQRLQPQGIAGISESVLGELSQIRYSWLSAKPPLPAKVLTLDALASFPSPIAATPDLTFEDFTAFLGARLHLQTLIYIPILTQHTLTAVLLLGHPQPSKAPDQILAWSKILADHLGILMHKQRLQQLMTQSQQSLTLAARTLDGLIYCWDLVTHQVERFPHLQSLIGYDPTEVQATMDWWVNHIHPEDVIQFEPLLQGTFTTRDQFTLNYRFQHQNRQYLSLRDRGLIIRSPQGSPLAVVGTILNVSAQKRIDAASRHQIHSYRQLVNNIPAVLFQTDSHGIWTFLNQAWTHLTRFSIAETLGQSQFNFIHPEDQPLAQAEFSHLMATSTPEGRYDARFRLGDGSYRWMQVHLQPWLTADQCCLGTVGILTDIAERKQTELELIHNAYHDHLTALPNRTLFMNRLEQMFRKYRRDRQESFAALFLDLDHFKTLNDSLGHRAGDQLLVAVSQRLKACLRPGDTVARLGGDEFTLLIANIQTVSEVTQISERILNILQAPFFLENRELFITASIGIAFSDPHQETAEELLQEADMALYRAKAAGKNRYEVFQPFISSQTISQLQLESDLQEAVTHQTWELYFHPVLNLASLTLRGVEAVLRWQHPTQGMLPPSAFWATAESTGLVPTIEAWMLREVCQQLSHWQTQWGKTGPLQVALALSSPVLHSASFADQVEALLTEQHIDLDCLRLIFDAQALLTLPPTLATLSRLHDLGVVLSVRLGIDQVQMIPRLAQFPLDWVQISPHFLGTLEVDQQLKALHDWVTTVHRHQLKVLAAGIETTAQLAQVQALDCEYGQGEYFSPAIQACNLDTLILRSFSDRASMTTSLPIATLILRTPTSQTQLSLSGQPLWSIGRSPDNSIVLPDRWASRNHAQIRQVDTGEYFFIDLGSGNGSFVNGERVTVPVALNDGDIVTIGRSKLKFHHGEGPLSQGSVKPIAKQVLMLQNSRHQGEIWREILTSQGIALTWLSAETDLPQALAQMMAAGQGLPNLLLVDMTVVKPNPYSFCRWCQQTYPGLKVILTSGNRTSVPPSERQWAIHQGSTDLIPAFPEHGMFASIIEVIGRMRLVFKALNLQVIQQDRLSEALMTLQNQASKQTVVAQFDR</sequence>
<dbReference type="Gene3D" id="3.30.70.270">
    <property type="match status" value="1"/>
</dbReference>
<dbReference type="InterPro" id="IPR035965">
    <property type="entry name" value="PAS-like_dom_sf"/>
</dbReference>
<dbReference type="InterPro" id="IPR052155">
    <property type="entry name" value="Biofilm_reg_signaling"/>
</dbReference>
<dbReference type="SUPFAM" id="SSF49879">
    <property type="entry name" value="SMAD/FHA domain"/>
    <property type="match status" value="1"/>
</dbReference>
<dbReference type="NCBIfam" id="TIGR00229">
    <property type="entry name" value="sensory_box"/>
    <property type="match status" value="1"/>
</dbReference>
<dbReference type="Pfam" id="PF00989">
    <property type="entry name" value="PAS"/>
    <property type="match status" value="1"/>
</dbReference>
<feature type="domain" description="EAL" evidence="4">
    <location>
        <begin position="648"/>
        <end position="902"/>
    </location>
</feature>
<dbReference type="CDD" id="cd01948">
    <property type="entry name" value="EAL"/>
    <property type="match status" value="1"/>
</dbReference>
<evidence type="ECO:0000259" key="4">
    <source>
        <dbReference type="PROSITE" id="PS50883"/>
    </source>
</evidence>
<dbReference type="GO" id="GO:0006355">
    <property type="term" value="P:regulation of DNA-templated transcription"/>
    <property type="evidence" value="ECO:0007669"/>
    <property type="project" value="InterPro"/>
</dbReference>
<dbReference type="InterPro" id="IPR000014">
    <property type="entry name" value="PAS"/>
</dbReference>
<dbReference type="InterPro" id="IPR013655">
    <property type="entry name" value="PAS_fold_3"/>
</dbReference>
<dbReference type="SUPFAM" id="SSF55781">
    <property type="entry name" value="GAF domain-like"/>
    <property type="match status" value="1"/>
</dbReference>
<proteinExistence type="predicted"/>
<dbReference type="CDD" id="cd00060">
    <property type="entry name" value="FHA"/>
    <property type="match status" value="1"/>
</dbReference>
<dbReference type="Pfam" id="PF08447">
    <property type="entry name" value="PAS_3"/>
    <property type="match status" value="1"/>
</dbReference>
<organism evidence="6 7">
    <name type="scientific">Petrachloros mirabilis ULC683</name>
    <dbReference type="NCBI Taxonomy" id="2781853"/>
    <lineage>
        <taxon>Bacteria</taxon>
        <taxon>Bacillati</taxon>
        <taxon>Cyanobacteriota</taxon>
        <taxon>Cyanophyceae</taxon>
        <taxon>Synechococcales</taxon>
        <taxon>Petrachlorosaceae</taxon>
        <taxon>Petrachloros</taxon>
        <taxon>Petrachloros mirabilis</taxon>
    </lineage>
</organism>
<dbReference type="SUPFAM" id="SSF55785">
    <property type="entry name" value="PYP-like sensor domain (PAS domain)"/>
    <property type="match status" value="2"/>
</dbReference>
<dbReference type="PROSITE" id="PS50887">
    <property type="entry name" value="GGDEF"/>
    <property type="match status" value="1"/>
</dbReference>
<dbReference type="SUPFAM" id="SSF55073">
    <property type="entry name" value="Nucleotide cyclase"/>
    <property type="match status" value="1"/>
</dbReference>
<dbReference type="Gene3D" id="2.60.200.20">
    <property type="match status" value="1"/>
</dbReference>
<dbReference type="InterPro" id="IPR000253">
    <property type="entry name" value="FHA_dom"/>
</dbReference>
<dbReference type="Gene3D" id="3.30.450.40">
    <property type="match status" value="1"/>
</dbReference>
<dbReference type="InterPro" id="IPR029787">
    <property type="entry name" value="Nucleotide_cyclase"/>
</dbReference>